<reference evidence="2 3" key="1">
    <citation type="submission" date="2019-02" db="EMBL/GenBank/DDBJ databases">
        <title>Deep-cultivation of Planctomycetes and their phenomic and genomic characterization uncovers novel biology.</title>
        <authorList>
            <person name="Wiegand S."/>
            <person name="Jogler M."/>
            <person name="Boedeker C."/>
            <person name="Pinto D."/>
            <person name="Vollmers J."/>
            <person name="Rivas-Marin E."/>
            <person name="Kohn T."/>
            <person name="Peeters S.H."/>
            <person name="Heuer A."/>
            <person name="Rast P."/>
            <person name="Oberbeckmann S."/>
            <person name="Bunk B."/>
            <person name="Jeske O."/>
            <person name="Meyerdierks A."/>
            <person name="Storesund J.E."/>
            <person name="Kallscheuer N."/>
            <person name="Luecker S."/>
            <person name="Lage O.M."/>
            <person name="Pohl T."/>
            <person name="Merkel B.J."/>
            <person name="Hornburger P."/>
            <person name="Mueller R.-W."/>
            <person name="Bruemmer F."/>
            <person name="Labrenz M."/>
            <person name="Spormann A.M."/>
            <person name="Op Den Camp H."/>
            <person name="Overmann J."/>
            <person name="Amann R."/>
            <person name="Jetten M.S.M."/>
            <person name="Mascher T."/>
            <person name="Medema M.H."/>
            <person name="Devos D.P."/>
            <person name="Kaster A.-K."/>
            <person name="Ovreas L."/>
            <person name="Rohde M."/>
            <person name="Galperin M.Y."/>
            <person name="Jogler C."/>
        </authorList>
    </citation>
    <scope>NUCLEOTIDE SEQUENCE [LARGE SCALE GENOMIC DNA]</scope>
    <source>
        <strain evidence="2 3">Pla22</strain>
    </source>
</reference>
<proteinExistence type="predicted"/>
<feature type="chain" id="PRO_5023017129" evidence="1">
    <location>
        <begin position="23"/>
        <end position="293"/>
    </location>
</feature>
<dbReference type="EMBL" id="SJPI01000001">
    <property type="protein sequence ID" value="TWT53344.1"/>
    <property type="molecule type" value="Genomic_DNA"/>
</dbReference>
<evidence type="ECO:0000313" key="2">
    <source>
        <dbReference type="EMBL" id="TWT53344.1"/>
    </source>
</evidence>
<gene>
    <name evidence="2" type="ORF">Pla22_09730</name>
</gene>
<keyword evidence="1" id="KW-0732">Signal</keyword>
<organism evidence="2 3">
    <name type="scientific">Rubripirellula amarantea</name>
    <dbReference type="NCBI Taxonomy" id="2527999"/>
    <lineage>
        <taxon>Bacteria</taxon>
        <taxon>Pseudomonadati</taxon>
        <taxon>Planctomycetota</taxon>
        <taxon>Planctomycetia</taxon>
        <taxon>Pirellulales</taxon>
        <taxon>Pirellulaceae</taxon>
        <taxon>Rubripirellula</taxon>
    </lineage>
</organism>
<dbReference type="Proteomes" id="UP000316598">
    <property type="component" value="Unassembled WGS sequence"/>
</dbReference>
<feature type="signal peptide" evidence="1">
    <location>
        <begin position="1"/>
        <end position="22"/>
    </location>
</feature>
<accession>A0A5C5WR25</accession>
<protein>
    <submittedName>
        <fullName evidence="2">Uncharacterized protein</fullName>
    </submittedName>
</protein>
<comment type="caution">
    <text evidence="2">The sequence shown here is derived from an EMBL/GenBank/DDBJ whole genome shotgun (WGS) entry which is preliminary data.</text>
</comment>
<keyword evidence="3" id="KW-1185">Reference proteome</keyword>
<sequence length="293" mass="31980" precursor="true">MRFSFSIVAIVVACLLGQSARAQTTISDRPLELTFGKASWATLMPGYELGSETGGGLAFQDDLDSPGALWELRAIRRFLHTRTSFEARTFYGTSWSNQSNSTTGISVPNPVDGSAIARGAGNAHLGSDLDHYGIDLVIRDTWRTQFGGLSAGMAFSYMAFDQEFELNFNETRLMTETLDSDFLGGKVILGWDGYLLGKASTLDLWIGYFDVDADYNYTGGTAPGSLNKQLADQSATIETRWTTWHHWGDRLIGTTLGGMYITDMPTIVHNSGSQATLSTDDAATVSLMFEILL</sequence>
<evidence type="ECO:0000313" key="3">
    <source>
        <dbReference type="Proteomes" id="UP000316598"/>
    </source>
</evidence>
<dbReference type="RefSeq" id="WP_146513578.1">
    <property type="nucleotide sequence ID" value="NZ_SJPI01000001.1"/>
</dbReference>
<dbReference type="AlphaFoldDB" id="A0A5C5WR25"/>
<name>A0A5C5WR25_9BACT</name>
<dbReference type="OrthoDB" id="259542at2"/>
<evidence type="ECO:0000256" key="1">
    <source>
        <dbReference type="SAM" id="SignalP"/>
    </source>
</evidence>